<dbReference type="PROSITE" id="PS51257">
    <property type="entry name" value="PROKAR_LIPOPROTEIN"/>
    <property type="match status" value="1"/>
</dbReference>
<feature type="transmembrane region" description="Helical" evidence="12">
    <location>
        <begin position="192"/>
        <end position="211"/>
    </location>
</feature>
<accession>R7ZLK1</accession>
<reference evidence="13 14" key="1">
    <citation type="submission" date="2013-02" db="EMBL/GenBank/DDBJ databases">
        <title>A novel strain isolated from Lonar lake, Maharashtra, India.</title>
        <authorList>
            <person name="Singh A."/>
        </authorList>
    </citation>
    <scope>NUCLEOTIDE SEQUENCE [LARGE SCALE GENOMIC DNA]</scope>
    <source>
        <strain evidence="13 14">AK24</strain>
    </source>
</reference>
<dbReference type="Pfam" id="PF02628">
    <property type="entry name" value="COX15-CtaA"/>
    <property type="match status" value="1"/>
</dbReference>
<dbReference type="EMBL" id="AQHR01000114">
    <property type="protein sequence ID" value="EON74914.1"/>
    <property type="molecule type" value="Genomic_DNA"/>
</dbReference>
<dbReference type="HAMAP" id="MF_01665">
    <property type="entry name" value="HemeA_synth_type2"/>
    <property type="match status" value="1"/>
</dbReference>
<keyword evidence="9 12" id="KW-0472">Membrane</keyword>
<evidence type="ECO:0000256" key="12">
    <source>
        <dbReference type="SAM" id="Phobius"/>
    </source>
</evidence>
<dbReference type="AlphaFoldDB" id="R7ZLK1"/>
<keyword evidence="4" id="KW-0479">Metal-binding</keyword>
<evidence type="ECO:0000313" key="13">
    <source>
        <dbReference type="EMBL" id="EON74914.1"/>
    </source>
</evidence>
<name>R7ZLK1_9BACT</name>
<feature type="transmembrane region" description="Helical" evidence="12">
    <location>
        <begin position="312"/>
        <end position="329"/>
    </location>
</feature>
<proteinExistence type="inferred from homology"/>
<evidence type="ECO:0000256" key="4">
    <source>
        <dbReference type="ARBA" id="ARBA00022723"/>
    </source>
</evidence>
<dbReference type="Proteomes" id="UP000013909">
    <property type="component" value="Unassembled WGS sequence"/>
</dbReference>
<dbReference type="PANTHER" id="PTHR23289">
    <property type="entry name" value="CYTOCHROME C OXIDASE ASSEMBLY PROTEIN COX15"/>
    <property type="match status" value="1"/>
</dbReference>
<evidence type="ECO:0000256" key="8">
    <source>
        <dbReference type="ARBA" id="ARBA00023133"/>
    </source>
</evidence>
<comment type="catalytic activity">
    <reaction evidence="11">
        <text>Fe(II)-heme o + 2 A + H2O = Fe(II)-heme a + 2 AH2</text>
        <dbReference type="Rhea" id="RHEA:63388"/>
        <dbReference type="ChEBI" id="CHEBI:13193"/>
        <dbReference type="ChEBI" id="CHEBI:15377"/>
        <dbReference type="ChEBI" id="CHEBI:17499"/>
        <dbReference type="ChEBI" id="CHEBI:60530"/>
        <dbReference type="ChEBI" id="CHEBI:61715"/>
        <dbReference type="EC" id="1.17.99.9"/>
    </reaction>
    <physiologicalReaction direction="left-to-right" evidence="11">
        <dbReference type="Rhea" id="RHEA:63389"/>
    </physiologicalReaction>
</comment>
<keyword evidence="8" id="KW-0350">Heme biosynthesis</keyword>
<sequence length="352" mass="39833">MNYRGAVYTWLITGCVMVLMMVVVGGITRLTQSGLSMVRWEPIIGTLPPLTEEKWQQEFEAYQATPEYKVYNNHFSLDDFKGIYFWEYVHRLLGRIVGLVFLIPAIFFWRKGAFDGRMKKQVVIIFFGGLFQGVLGWYMVKSGLVDRPHVSHFRLAAHLSTALALAAYIFWVSLEWKPFKQIHAPEIRKWSIGLLVVLGIQIVYGAFVAGLKAGKMYNTFPKMGRTWFPNEITTAFDIHGWMAVIENGIPIQLIHRYLAYLVVGMVVWVAWSIYKKHKGLQPAALLLVALVTVQFLLGVFTLLYAVPVSLGVLHQLGAVFLLLGVIYLIKKTSRVTGNKATKPAEATQALAY</sequence>
<dbReference type="PANTHER" id="PTHR23289:SF2">
    <property type="entry name" value="CYTOCHROME C OXIDASE ASSEMBLY PROTEIN COX15 HOMOLOG"/>
    <property type="match status" value="1"/>
</dbReference>
<feature type="transmembrane region" description="Helical" evidence="12">
    <location>
        <begin position="92"/>
        <end position="110"/>
    </location>
</feature>
<organism evidence="13 14">
    <name type="scientific">Lunatimonas lonarensis</name>
    <dbReference type="NCBI Taxonomy" id="1232681"/>
    <lineage>
        <taxon>Bacteria</taxon>
        <taxon>Pseudomonadati</taxon>
        <taxon>Bacteroidota</taxon>
        <taxon>Cytophagia</taxon>
        <taxon>Cytophagales</taxon>
        <taxon>Cyclobacteriaceae</taxon>
    </lineage>
</organism>
<keyword evidence="14" id="KW-1185">Reference proteome</keyword>
<comment type="subcellular location">
    <subcellularLocation>
        <location evidence="2">Membrane</location>
        <topology evidence="2">Multi-pass membrane protein</topology>
    </subcellularLocation>
</comment>
<evidence type="ECO:0000256" key="3">
    <source>
        <dbReference type="ARBA" id="ARBA00022692"/>
    </source>
</evidence>
<feature type="transmembrane region" description="Helical" evidence="12">
    <location>
        <begin position="257"/>
        <end position="274"/>
    </location>
</feature>
<dbReference type="InterPro" id="IPR003780">
    <property type="entry name" value="COX15/CtaA_fam"/>
</dbReference>
<keyword evidence="7" id="KW-0408">Iron</keyword>
<feature type="transmembrane region" description="Helical" evidence="12">
    <location>
        <begin position="152"/>
        <end position="171"/>
    </location>
</feature>
<dbReference type="PATRIC" id="fig|1288963.3.peg.4598"/>
<dbReference type="GO" id="GO:0016020">
    <property type="term" value="C:membrane"/>
    <property type="evidence" value="ECO:0007669"/>
    <property type="project" value="UniProtKB-SubCell"/>
</dbReference>
<dbReference type="GO" id="GO:0120547">
    <property type="term" value="F:heme A synthase activity"/>
    <property type="evidence" value="ECO:0007669"/>
    <property type="project" value="UniProtKB-EC"/>
</dbReference>
<evidence type="ECO:0000313" key="14">
    <source>
        <dbReference type="Proteomes" id="UP000013909"/>
    </source>
</evidence>
<dbReference type="RefSeq" id="WP_010856719.1">
    <property type="nucleotide sequence ID" value="NZ_AQHR01000114.1"/>
</dbReference>
<dbReference type="GO" id="GO:0046872">
    <property type="term" value="F:metal ion binding"/>
    <property type="evidence" value="ECO:0007669"/>
    <property type="project" value="UniProtKB-KW"/>
</dbReference>
<feature type="transmembrane region" description="Helical" evidence="12">
    <location>
        <begin position="122"/>
        <end position="140"/>
    </location>
</feature>
<keyword evidence="6" id="KW-0560">Oxidoreductase</keyword>
<feature type="transmembrane region" description="Helical" evidence="12">
    <location>
        <begin position="286"/>
        <end position="306"/>
    </location>
</feature>
<dbReference type="STRING" id="1232681.ADIS_4608"/>
<keyword evidence="3 12" id="KW-0812">Transmembrane</keyword>
<evidence type="ECO:0000256" key="5">
    <source>
        <dbReference type="ARBA" id="ARBA00022989"/>
    </source>
</evidence>
<comment type="caution">
    <text evidence="13">The sequence shown here is derived from an EMBL/GenBank/DDBJ whole genome shotgun (WGS) entry which is preliminary data.</text>
</comment>
<dbReference type="GO" id="GO:0016653">
    <property type="term" value="F:oxidoreductase activity, acting on NAD(P)H, heme protein as acceptor"/>
    <property type="evidence" value="ECO:0007669"/>
    <property type="project" value="TreeGrafter"/>
</dbReference>
<dbReference type="GO" id="GO:0006784">
    <property type="term" value="P:heme A biosynthetic process"/>
    <property type="evidence" value="ECO:0007669"/>
    <property type="project" value="InterPro"/>
</dbReference>
<evidence type="ECO:0000256" key="11">
    <source>
        <dbReference type="ARBA" id="ARBA00048044"/>
    </source>
</evidence>
<evidence type="ECO:0000256" key="7">
    <source>
        <dbReference type="ARBA" id="ARBA00023004"/>
    </source>
</evidence>
<dbReference type="OrthoDB" id="9793156at2"/>
<evidence type="ECO:0000256" key="2">
    <source>
        <dbReference type="ARBA" id="ARBA00004141"/>
    </source>
</evidence>
<evidence type="ECO:0000256" key="9">
    <source>
        <dbReference type="ARBA" id="ARBA00023136"/>
    </source>
</evidence>
<comment type="pathway">
    <text evidence="10">Porphyrin-containing compound metabolism; heme A biosynthesis; heme A from heme O: step 1/1.</text>
</comment>
<dbReference type="InterPro" id="IPR023754">
    <property type="entry name" value="HemeA_Synthase_type2"/>
</dbReference>
<feature type="transmembrane region" description="Helical" evidence="12">
    <location>
        <begin position="7"/>
        <end position="27"/>
    </location>
</feature>
<comment type="cofactor">
    <cofactor evidence="1">
        <name>heme b</name>
        <dbReference type="ChEBI" id="CHEBI:60344"/>
    </cofactor>
</comment>
<evidence type="ECO:0000256" key="6">
    <source>
        <dbReference type="ARBA" id="ARBA00023002"/>
    </source>
</evidence>
<evidence type="ECO:0000256" key="1">
    <source>
        <dbReference type="ARBA" id="ARBA00001970"/>
    </source>
</evidence>
<protein>
    <submittedName>
        <fullName evidence="13">Heme A synthase, cytochrome oxidase biogenesis protein Cox15-CtaA</fullName>
    </submittedName>
</protein>
<keyword evidence="5 12" id="KW-1133">Transmembrane helix</keyword>
<gene>
    <name evidence="13" type="ORF">ADIS_4608</name>
</gene>
<evidence type="ECO:0000256" key="10">
    <source>
        <dbReference type="ARBA" id="ARBA00044501"/>
    </source>
</evidence>